<dbReference type="AlphaFoldDB" id="A0A5C5WWG7"/>
<keyword evidence="3" id="KW-0732">Signal</keyword>
<evidence type="ECO:0000313" key="5">
    <source>
        <dbReference type="EMBL" id="TWT54940.1"/>
    </source>
</evidence>
<evidence type="ECO:0000259" key="4">
    <source>
        <dbReference type="Pfam" id="PF00884"/>
    </source>
</evidence>
<keyword evidence="6" id="KW-1185">Reference proteome</keyword>
<dbReference type="CDD" id="cd16153">
    <property type="entry name" value="sulfatase_like"/>
    <property type="match status" value="1"/>
</dbReference>
<feature type="chain" id="PRO_5023081539" evidence="3">
    <location>
        <begin position="23"/>
        <end position="609"/>
    </location>
</feature>
<evidence type="ECO:0000256" key="1">
    <source>
        <dbReference type="ARBA" id="ARBA00022723"/>
    </source>
</evidence>
<feature type="signal peptide" evidence="3">
    <location>
        <begin position="1"/>
        <end position="22"/>
    </location>
</feature>
<evidence type="ECO:0000256" key="3">
    <source>
        <dbReference type="SAM" id="SignalP"/>
    </source>
</evidence>
<feature type="domain" description="Sulfatase N-terminal" evidence="4">
    <location>
        <begin position="231"/>
        <end position="461"/>
    </location>
</feature>
<evidence type="ECO:0000313" key="6">
    <source>
        <dbReference type="Proteomes" id="UP000316598"/>
    </source>
</evidence>
<reference evidence="5 6" key="1">
    <citation type="submission" date="2019-02" db="EMBL/GenBank/DDBJ databases">
        <title>Deep-cultivation of Planctomycetes and their phenomic and genomic characterization uncovers novel biology.</title>
        <authorList>
            <person name="Wiegand S."/>
            <person name="Jogler M."/>
            <person name="Boedeker C."/>
            <person name="Pinto D."/>
            <person name="Vollmers J."/>
            <person name="Rivas-Marin E."/>
            <person name="Kohn T."/>
            <person name="Peeters S.H."/>
            <person name="Heuer A."/>
            <person name="Rast P."/>
            <person name="Oberbeckmann S."/>
            <person name="Bunk B."/>
            <person name="Jeske O."/>
            <person name="Meyerdierks A."/>
            <person name="Storesund J.E."/>
            <person name="Kallscheuer N."/>
            <person name="Luecker S."/>
            <person name="Lage O.M."/>
            <person name="Pohl T."/>
            <person name="Merkel B.J."/>
            <person name="Hornburger P."/>
            <person name="Mueller R.-W."/>
            <person name="Bruemmer F."/>
            <person name="Labrenz M."/>
            <person name="Spormann A.M."/>
            <person name="Op Den Camp H."/>
            <person name="Overmann J."/>
            <person name="Amann R."/>
            <person name="Jetten M.S.M."/>
            <person name="Mascher T."/>
            <person name="Medema M.H."/>
            <person name="Devos D.P."/>
            <person name="Kaster A.-K."/>
            <person name="Ovreas L."/>
            <person name="Rohde M."/>
            <person name="Galperin M.Y."/>
            <person name="Jogler C."/>
        </authorList>
    </citation>
    <scope>NUCLEOTIDE SEQUENCE [LARGE SCALE GENOMIC DNA]</scope>
    <source>
        <strain evidence="5 6">Pla22</strain>
    </source>
</reference>
<proteinExistence type="predicted"/>
<evidence type="ECO:0000256" key="2">
    <source>
        <dbReference type="ARBA" id="ARBA00022801"/>
    </source>
</evidence>
<dbReference type="SUPFAM" id="SSF53649">
    <property type="entry name" value="Alkaline phosphatase-like"/>
    <property type="match status" value="1"/>
</dbReference>
<dbReference type="GO" id="GO:0005737">
    <property type="term" value="C:cytoplasm"/>
    <property type="evidence" value="ECO:0007669"/>
    <property type="project" value="TreeGrafter"/>
</dbReference>
<dbReference type="GO" id="GO:0004065">
    <property type="term" value="F:arylsulfatase activity"/>
    <property type="evidence" value="ECO:0007669"/>
    <property type="project" value="UniProtKB-EC"/>
</dbReference>
<dbReference type="PANTHER" id="PTHR45953:SF1">
    <property type="entry name" value="IDURONATE 2-SULFATASE"/>
    <property type="match status" value="1"/>
</dbReference>
<name>A0A5C5WWG7_9BACT</name>
<dbReference type="InterPro" id="IPR017850">
    <property type="entry name" value="Alkaline_phosphatase_core_sf"/>
</dbReference>
<keyword evidence="2 5" id="KW-0378">Hydrolase</keyword>
<protein>
    <submittedName>
        <fullName evidence="5">Arylsulfatase</fullName>
        <ecNumber evidence="5">3.1.6.1</ecNumber>
    </submittedName>
</protein>
<dbReference type="InterPro" id="IPR000917">
    <property type="entry name" value="Sulfatase_N"/>
</dbReference>
<dbReference type="Pfam" id="PF00884">
    <property type="entry name" value="Sulfatase"/>
    <property type="match status" value="2"/>
</dbReference>
<organism evidence="5 6">
    <name type="scientific">Rubripirellula amarantea</name>
    <dbReference type="NCBI Taxonomy" id="2527999"/>
    <lineage>
        <taxon>Bacteria</taxon>
        <taxon>Pseudomonadati</taxon>
        <taxon>Planctomycetota</taxon>
        <taxon>Planctomycetia</taxon>
        <taxon>Pirellulales</taxon>
        <taxon>Pirellulaceae</taxon>
        <taxon>Rubripirellula</taxon>
    </lineage>
</organism>
<dbReference type="Gene3D" id="3.40.720.10">
    <property type="entry name" value="Alkaline Phosphatase, subunit A"/>
    <property type="match status" value="1"/>
</dbReference>
<dbReference type="EC" id="3.1.6.1" evidence="5"/>
<sequence length="609" mass="68285" precursor="true">MKLAFALALIPFAAATYSRAVADEPQQRPNVLWILTDDQRYDSIRAFNQILHQRDQSELGYVESPNVDELAAKGTTFINTYCHAQGCAPSRASMHLGRYPHHSGIYEFEYFNNKADHWKPSLPECMQQLGYQTMHVGKLGVRIRTLQRGKPRKLELYQTNIDFKKSAAEGLTDWTKGPIAEIAGVDIKSEGIEGDFFFSPDGTVENTSGDLARVKGFENHSEQIDAKYDLLRMYNSKKPKRFGAGEIIGGVSSQPAGKTRDGYYTAQLKDYLQNPNKPLAAGSQHFVGVDPSRPLFAHIGFDFPHTPVLPPHSFRSRFADRTYQVPEFDKEELASLPPQLKKLITINHSDHYTEAEKQQMVRDYYAFCAYGDHLVGEAADAFVQYSEQHRQPWMVVYVCGDHGWKLNEHGAIAKFSPWKMDSLDPIIVVSSDKESFPAGKVVTDFTEFVDIMPTILAAAGADLRAKEFGFLDGYDLAKVASGELEPRDYVVGESHAVTGPRATIRTKDFMFSIKSRPDKKRGQNMDWAMNASYEELEPVLYQLSSDPAELHNLAYDKSYQSVAQGLRNKLLNIVIGDGRVEVDWGPKATGTKSVISDFAIGADDKRLKL</sequence>
<dbReference type="GO" id="GO:0046872">
    <property type="term" value="F:metal ion binding"/>
    <property type="evidence" value="ECO:0007669"/>
    <property type="project" value="UniProtKB-KW"/>
</dbReference>
<dbReference type="Proteomes" id="UP000316598">
    <property type="component" value="Unassembled WGS sequence"/>
</dbReference>
<comment type="caution">
    <text evidence="5">The sequence shown here is derived from an EMBL/GenBank/DDBJ whole genome shotgun (WGS) entry which is preliminary data.</text>
</comment>
<dbReference type="PANTHER" id="PTHR45953">
    <property type="entry name" value="IDURONATE 2-SULFATASE"/>
    <property type="match status" value="1"/>
</dbReference>
<keyword evidence="1" id="KW-0479">Metal-binding</keyword>
<accession>A0A5C5WWG7</accession>
<feature type="domain" description="Sulfatase N-terminal" evidence="4">
    <location>
        <begin position="29"/>
        <end position="149"/>
    </location>
</feature>
<gene>
    <name evidence="5" type="ORF">Pla22_25940</name>
</gene>
<dbReference type="EMBL" id="SJPI01000001">
    <property type="protein sequence ID" value="TWT54940.1"/>
    <property type="molecule type" value="Genomic_DNA"/>
</dbReference>